<evidence type="ECO:0000313" key="6">
    <source>
        <dbReference type="EMBL" id="MEV4921589.1"/>
    </source>
</evidence>
<dbReference type="InterPro" id="IPR036388">
    <property type="entry name" value="WH-like_DNA-bd_sf"/>
</dbReference>
<keyword evidence="4" id="KW-0804">Transcription</keyword>
<evidence type="ECO:0000256" key="1">
    <source>
        <dbReference type="ARBA" id="ARBA00009437"/>
    </source>
</evidence>
<keyword evidence="2" id="KW-0805">Transcription regulation</keyword>
<dbReference type="PANTHER" id="PTHR30346:SF0">
    <property type="entry name" value="HCA OPERON TRANSCRIPTIONAL ACTIVATOR HCAR"/>
    <property type="match status" value="1"/>
</dbReference>
<dbReference type="InterPro" id="IPR036390">
    <property type="entry name" value="WH_DNA-bd_sf"/>
</dbReference>
<dbReference type="SUPFAM" id="SSF46785">
    <property type="entry name" value="Winged helix' DNA-binding domain"/>
    <property type="match status" value="1"/>
</dbReference>
<protein>
    <submittedName>
        <fullName evidence="6">LysR substrate-binding domain-containing protein</fullName>
    </submittedName>
</protein>
<evidence type="ECO:0000313" key="7">
    <source>
        <dbReference type="Proteomes" id="UP001552479"/>
    </source>
</evidence>
<keyword evidence="3" id="KW-0238">DNA-binding</keyword>
<evidence type="ECO:0000256" key="4">
    <source>
        <dbReference type="ARBA" id="ARBA00023163"/>
    </source>
</evidence>
<organism evidence="6 7">
    <name type="scientific">Streptomyces roseoverticillatus</name>
    <dbReference type="NCBI Taxonomy" id="66429"/>
    <lineage>
        <taxon>Bacteria</taxon>
        <taxon>Bacillati</taxon>
        <taxon>Actinomycetota</taxon>
        <taxon>Actinomycetes</taxon>
        <taxon>Kitasatosporales</taxon>
        <taxon>Streptomycetaceae</taxon>
        <taxon>Streptomyces</taxon>
    </lineage>
</organism>
<dbReference type="InterPro" id="IPR005119">
    <property type="entry name" value="LysR_subst-bd"/>
</dbReference>
<dbReference type="PRINTS" id="PR00039">
    <property type="entry name" value="HTHLYSR"/>
</dbReference>
<feature type="domain" description="HTH lysR-type" evidence="5">
    <location>
        <begin position="1"/>
        <end position="58"/>
    </location>
</feature>
<dbReference type="CDD" id="cd08414">
    <property type="entry name" value="PBP2_LTTR_aromatics_like"/>
    <property type="match status" value="1"/>
</dbReference>
<dbReference type="PANTHER" id="PTHR30346">
    <property type="entry name" value="TRANSCRIPTIONAL DUAL REGULATOR HCAR-RELATED"/>
    <property type="match status" value="1"/>
</dbReference>
<comment type="similarity">
    <text evidence="1">Belongs to the LysR transcriptional regulatory family.</text>
</comment>
<sequence length="311" mass="33183">MELRQLRYFVTVAEELHFGRAAERLVIGQPAVSQQIRRLERELKIELFDRSPRLVRLTAAGQAFLPAARAVLAAEDAARAVAAELTGGSAGVFRLGTITGLGERLDRVLEAFEEHAPGVRVELVALPVRERLAQLADGRLDAAFVRGADPAGGVAAAQGGGAELRRRVVWEDELMAAIPARHPLAERPAVGLAELAALPLRLTERRNHPSLVDLVLGQCRQAGFEPVPGPAYSSLQDTLAAIGSGTPMWTVVYAGNARRMTLPRVAFVPFAAPGLRLPVELAVRSGASSRLLALLHDAVTDAQPPPAQSSV</sequence>
<dbReference type="RefSeq" id="WP_359102943.1">
    <property type="nucleotide sequence ID" value="NZ_JBEZGT010000022.1"/>
</dbReference>
<proteinExistence type="inferred from homology"/>
<dbReference type="Gene3D" id="3.40.190.10">
    <property type="entry name" value="Periplasmic binding protein-like II"/>
    <property type="match status" value="2"/>
</dbReference>
<dbReference type="SUPFAM" id="SSF53850">
    <property type="entry name" value="Periplasmic binding protein-like II"/>
    <property type="match status" value="1"/>
</dbReference>
<evidence type="ECO:0000256" key="2">
    <source>
        <dbReference type="ARBA" id="ARBA00023015"/>
    </source>
</evidence>
<comment type="caution">
    <text evidence="6">The sequence shown here is derived from an EMBL/GenBank/DDBJ whole genome shotgun (WGS) entry which is preliminary data.</text>
</comment>
<reference evidence="6 7" key="1">
    <citation type="submission" date="2024-06" db="EMBL/GenBank/DDBJ databases">
        <title>The Natural Products Discovery Center: Release of the First 8490 Sequenced Strains for Exploring Actinobacteria Biosynthetic Diversity.</title>
        <authorList>
            <person name="Kalkreuter E."/>
            <person name="Kautsar S.A."/>
            <person name="Yang D."/>
            <person name="Bader C.D."/>
            <person name="Teijaro C.N."/>
            <person name="Fluegel L."/>
            <person name="Davis C.M."/>
            <person name="Simpson J.R."/>
            <person name="Lauterbach L."/>
            <person name="Steele A.D."/>
            <person name="Gui C."/>
            <person name="Meng S."/>
            <person name="Li G."/>
            <person name="Viehrig K."/>
            <person name="Ye F."/>
            <person name="Su P."/>
            <person name="Kiefer A.F."/>
            <person name="Nichols A."/>
            <person name="Cepeda A.J."/>
            <person name="Yan W."/>
            <person name="Fan B."/>
            <person name="Jiang Y."/>
            <person name="Adhikari A."/>
            <person name="Zheng C.-J."/>
            <person name="Schuster L."/>
            <person name="Cowan T.M."/>
            <person name="Smanski M.J."/>
            <person name="Chevrette M.G."/>
            <person name="De Carvalho L.P.S."/>
            <person name="Shen B."/>
        </authorList>
    </citation>
    <scope>NUCLEOTIDE SEQUENCE [LARGE SCALE GENOMIC DNA]</scope>
    <source>
        <strain evidence="6 7">NPDC053791</strain>
    </source>
</reference>
<dbReference type="Pfam" id="PF03466">
    <property type="entry name" value="LysR_substrate"/>
    <property type="match status" value="1"/>
</dbReference>
<keyword evidence="7" id="KW-1185">Reference proteome</keyword>
<evidence type="ECO:0000259" key="5">
    <source>
        <dbReference type="PROSITE" id="PS50931"/>
    </source>
</evidence>
<dbReference type="InterPro" id="IPR000847">
    <property type="entry name" value="LysR_HTH_N"/>
</dbReference>
<dbReference type="EMBL" id="JBFASG010000001">
    <property type="protein sequence ID" value="MEV4921589.1"/>
    <property type="molecule type" value="Genomic_DNA"/>
</dbReference>
<name>A0ABV3IM81_9ACTN</name>
<dbReference type="PROSITE" id="PS50931">
    <property type="entry name" value="HTH_LYSR"/>
    <property type="match status" value="1"/>
</dbReference>
<accession>A0ABV3IM81</accession>
<dbReference type="Gene3D" id="1.10.10.10">
    <property type="entry name" value="Winged helix-like DNA-binding domain superfamily/Winged helix DNA-binding domain"/>
    <property type="match status" value="1"/>
</dbReference>
<evidence type="ECO:0000256" key="3">
    <source>
        <dbReference type="ARBA" id="ARBA00023125"/>
    </source>
</evidence>
<dbReference type="Proteomes" id="UP001552479">
    <property type="component" value="Unassembled WGS sequence"/>
</dbReference>
<gene>
    <name evidence="6" type="ORF">AB0L03_01825</name>
</gene>
<dbReference type="Pfam" id="PF00126">
    <property type="entry name" value="HTH_1"/>
    <property type="match status" value="1"/>
</dbReference>